<keyword evidence="2" id="KW-1185">Reference proteome</keyword>
<reference evidence="1 2" key="1">
    <citation type="journal article" date="2024" name="BMC Genomics">
        <title>De novo assembly and annotation of Popillia japonica's genome with initial clues to its potential as an invasive pest.</title>
        <authorList>
            <person name="Cucini C."/>
            <person name="Boschi S."/>
            <person name="Funari R."/>
            <person name="Cardaioli E."/>
            <person name="Iannotti N."/>
            <person name="Marturano G."/>
            <person name="Paoli F."/>
            <person name="Bruttini M."/>
            <person name="Carapelli A."/>
            <person name="Frati F."/>
            <person name="Nardi F."/>
        </authorList>
    </citation>
    <scope>NUCLEOTIDE SEQUENCE [LARGE SCALE GENOMIC DNA]</scope>
    <source>
        <strain evidence="1">DMR45628</strain>
    </source>
</reference>
<name>A0AAW1MHW9_POPJA</name>
<evidence type="ECO:0000313" key="1">
    <source>
        <dbReference type="EMBL" id="KAK9747314.1"/>
    </source>
</evidence>
<dbReference type="EMBL" id="JASPKY010000031">
    <property type="protein sequence ID" value="KAK9747314.1"/>
    <property type="molecule type" value="Genomic_DNA"/>
</dbReference>
<gene>
    <name evidence="1" type="ORF">QE152_g5384</name>
</gene>
<accession>A0AAW1MHW9</accession>
<comment type="caution">
    <text evidence="1">The sequence shown here is derived from an EMBL/GenBank/DDBJ whole genome shotgun (WGS) entry which is preliminary data.</text>
</comment>
<proteinExistence type="predicted"/>
<sequence>MDSNKRFETNVKNSFINGVSDNTTDGKGFNNSSSTVIPSIIRPYNKRKQKSVIATTVSSNGKAAIEPVISVTSANNSVSQENSSCNFQLFRCQLVNDQILFSDQTVKTYELQPIYAEPTIRSLDGVITTPTSSYTVPIVSTSEYFGGVNNTDSTNITTIAINNDVNNEIITSDVEIIDQNAFEKNIANGINEQMNDAEFAFEIIDQNAFEKNIANGINEQMNDAEFAFGRSVAIMLKKIQNVSARLAVQAKIYQVLGAELKVNV</sequence>
<organism evidence="1 2">
    <name type="scientific">Popillia japonica</name>
    <name type="common">Japanese beetle</name>
    <dbReference type="NCBI Taxonomy" id="7064"/>
    <lineage>
        <taxon>Eukaryota</taxon>
        <taxon>Metazoa</taxon>
        <taxon>Ecdysozoa</taxon>
        <taxon>Arthropoda</taxon>
        <taxon>Hexapoda</taxon>
        <taxon>Insecta</taxon>
        <taxon>Pterygota</taxon>
        <taxon>Neoptera</taxon>
        <taxon>Endopterygota</taxon>
        <taxon>Coleoptera</taxon>
        <taxon>Polyphaga</taxon>
        <taxon>Scarabaeiformia</taxon>
        <taxon>Scarabaeidae</taxon>
        <taxon>Rutelinae</taxon>
        <taxon>Popillia</taxon>
    </lineage>
</organism>
<dbReference type="AlphaFoldDB" id="A0AAW1MHW9"/>
<dbReference type="Proteomes" id="UP001458880">
    <property type="component" value="Unassembled WGS sequence"/>
</dbReference>
<evidence type="ECO:0000313" key="2">
    <source>
        <dbReference type="Proteomes" id="UP001458880"/>
    </source>
</evidence>
<protein>
    <submittedName>
        <fullName evidence="1">Uncharacterized protein</fullName>
    </submittedName>
</protein>